<organism evidence="2 3">
    <name type="scientific">Anthostomella pinea</name>
    <dbReference type="NCBI Taxonomy" id="933095"/>
    <lineage>
        <taxon>Eukaryota</taxon>
        <taxon>Fungi</taxon>
        <taxon>Dikarya</taxon>
        <taxon>Ascomycota</taxon>
        <taxon>Pezizomycotina</taxon>
        <taxon>Sordariomycetes</taxon>
        <taxon>Xylariomycetidae</taxon>
        <taxon>Xylariales</taxon>
        <taxon>Xylariaceae</taxon>
        <taxon>Anthostomella</taxon>
    </lineage>
</organism>
<dbReference type="AlphaFoldDB" id="A0AAI8YPP5"/>
<reference evidence="2" key="1">
    <citation type="submission" date="2023-10" db="EMBL/GenBank/DDBJ databases">
        <authorList>
            <person name="Hackl T."/>
        </authorList>
    </citation>
    <scope>NUCLEOTIDE SEQUENCE</scope>
</reference>
<evidence type="ECO:0000313" key="3">
    <source>
        <dbReference type="Proteomes" id="UP001295740"/>
    </source>
</evidence>
<evidence type="ECO:0000256" key="1">
    <source>
        <dbReference type="SAM" id="MobiDB-lite"/>
    </source>
</evidence>
<feature type="compositionally biased region" description="Polar residues" evidence="1">
    <location>
        <begin position="64"/>
        <end position="75"/>
    </location>
</feature>
<feature type="compositionally biased region" description="Basic and acidic residues" evidence="1">
    <location>
        <begin position="22"/>
        <end position="37"/>
    </location>
</feature>
<proteinExistence type="predicted"/>
<dbReference type="EMBL" id="CAUWAG010000020">
    <property type="protein sequence ID" value="CAJ2512619.1"/>
    <property type="molecule type" value="Genomic_DNA"/>
</dbReference>
<feature type="compositionally biased region" description="Polar residues" evidence="1">
    <location>
        <begin position="95"/>
        <end position="110"/>
    </location>
</feature>
<feature type="region of interest" description="Disordered" evidence="1">
    <location>
        <begin position="51"/>
        <end position="124"/>
    </location>
</feature>
<protein>
    <submittedName>
        <fullName evidence="2">Uu.00g007380.m01.CDS01</fullName>
    </submittedName>
</protein>
<feature type="region of interest" description="Disordered" evidence="1">
    <location>
        <begin position="16"/>
        <end position="37"/>
    </location>
</feature>
<feature type="compositionally biased region" description="Basic and acidic residues" evidence="1">
    <location>
        <begin position="111"/>
        <end position="124"/>
    </location>
</feature>
<gene>
    <name evidence="2" type="ORF">KHLLAP_LOCUS13087</name>
</gene>
<name>A0AAI8YPP5_9PEZI</name>
<evidence type="ECO:0000313" key="2">
    <source>
        <dbReference type="EMBL" id="CAJ2512619.1"/>
    </source>
</evidence>
<accession>A0AAI8YPP5</accession>
<comment type="caution">
    <text evidence="2">The sequence shown here is derived from an EMBL/GenBank/DDBJ whole genome shotgun (WGS) entry which is preliminary data.</text>
</comment>
<sequence>MRLYGGNFLGLWERSHNTSANKDQHNLNNVDKDQRDTADDMADLSVINGDFDTQGMVENGGTKGQFTDPTTSGASITDEEADKVATVSYDWAESKASSPTAPTNTISTPTSEHRANSHGSHRSE</sequence>
<dbReference type="Proteomes" id="UP001295740">
    <property type="component" value="Unassembled WGS sequence"/>
</dbReference>
<keyword evidence="3" id="KW-1185">Reference proteome</keyword>